<sequence>MKNIYVRTSRPFIRYVKVSLESAEVWGLVALAGAVPFRDNNLHQQRSPTHLLNPPFIPTELRYRTQPKPNHDDTQNIDRRDTRRAKWQEILVLCFRRSGMPRQQTHPHHHLAADKALSSASGGFSFFGGREEKYMGAADLYIEAANAFRVQKMNREAGQAFEKASQVQINNLKEPDDAANTLVDAFKVYKQESPEDAVRCLDFSIQQYCKKGNFRRAAQHKENLAEVLETQIGDTKRALEAYELAATWYESDNASALANKLWLKVADVAALEGDYYKAVGNYEKVATASVSNNLMRYSVKDYFLKAGICHLATQDTVATDRALEKYRDMDPTFTQTREHQLLVDLTEAVKAGNQEEFTDRLFQYDQMSKLDKWKTEILVRVKNMIVAEEEDFS</sequence>
<comment type="subcellular location">
    <subcellularLocation>
        <location evidence="4">Membrane</location>
        <topology evidence="4">Peripheral membrane protein</topology>
    </subcellularLocation>
</comment>
<dbReference type="PRINTS" id="PR00448">
    <property type="entry name" value="NSFATTACHMNT"/>
</dbReference>
<dbReference type="PANTHER" id="PTHR13768:SF8">
    <property type="entry name" value="ALPHA-SOLUBLE NSF ATTACHMENT PROTEIN"/>
    <property type="match status" value="1"/>
</dbReference>
<keyword evidence="4" id="KW-0472">Membrane</keyword>
<dbReference type="Proteomes" id="UP001408356">
    <property type="component" value="Unassembled WGS sequence"/>
</dbReference>
<evidence type="ECO:0000256" key="5">
    <source>
        <dbReference type="SAM" id="MobiDB-lite"/>
    </source>
</evidence>
<evidence type="ECO:0000256" key="2">
    <source>
        <dbReference type="ARBA" id="ARBA00022448"/>
    </source>
</evidence>
<keyword evidence="3 4" id="KW-0653">Protein transport</keyword>
<keyword evidence="4" id="KW-0931">ER-Golgi transport</keyword>
<feature type="compositionally biased region" description="Basic and acidic residues" evidence="5">
    <location>
        <begin position="69"/>
        <end position="81"/>
    </location>
</feature>
<feature type="region of interest" description="Disordered" evidence="5">
    <location>
        <begin position="61"/>
        <end position="81"/>
    </location>
</feature>
<evidence type="ECO:0000256" key="4">
    <source>
        <dbReference type="RuleBase" id="RU367013"/>
    </source>
</evidence>
<accession>A0ABR2UW45</accession>
<evidence type="ECO:0000256" key="3">
    <source>
        <dbReference type="ARBA" id="ARBA00022927"/>
    </source>
</evidence>
<dbReference type="EMBL" id="JARVKF010000363">
    <property type="protein sequence ID" value="KAK9418611.1"/>
    <property type="molecule type" value="Genomic_DNA"/>
</dbReference>
<organism evidence="6 7">
    <name type="scientific">Seiridium unicorne</name>
    <dbReference type="NCBI Taxonomy" id="138068"/>
    <lineage>
        <taxon>Eukaryota</taxon>
        <taxon>Fungi</taxon>
        <taxon>Dikarya</taxon>
        <taxon>Ascomycota</taxon>
        <taxon>Pezizomycotina</taxon>
        <taxon>Sordariomycetes</taxon>
        <taxon>Xylariomycetidae</taxon>
        <taxon>Amphisphaeriales</taxon>
        <taxon>Sporocadaceae</taxon>
        <taxon>Seiridium</taxon>
    </lineage>
</organism>
<dbReference type="InterPro" id="IPR011990">
    <property type="entry name" value="TPR-like_helical_dom_sf"/>
</dbReference>
<dbReference type="Pfam" id="PF14938">
    <property type="entry name" value="SNAP"/>
    <property type="match status" value="1"/>
</dbReference>
<dbReference type="SUPFAM" id="SSF48452">
    <property type="entry name" value="TPR-like"/>
    <property type="match status" value="1"/>
</dbReference>
<protein>
    <submittedName>
        <fullName evidence="6">Vesicular-fusion protein sec17</fullName>
    </submittedName>
</protein>
<keyword evidence="2 4" id="KW-0813">Transport</keyword>
<dbReference type="PANTHER" id="PTHR13768">
    <property type="entry name" value="SOLUBLE NSF ATTACHMENT PROTEIN SNAP"/>
    <property type="match status" value="1"/>
</dbReference>
<comment type="caution">
    <text evidence="6">The sequence shown here is derived from an EMBL/GenBank/DDBJ whole genome shotgun (WGS) entry which is preliminary data.</text>
</comment>
<gene>
    <name evidence="6" type="ORF">SUNI508_07868</name>
</gene>
<dbReference type="Gene3D" id="1.25.40.10">
    <property type="entry name" value="Tetratricopeptide repeat domain"/>
    <property type="match status" value="1"/>
</dbReference>
<evidence type="ECO:0000313" key="7">
    <source>
        <dbReference type="Proteomes" id="UP001408356"/>
    </source>
</evidence>
<comment type="function">
    <text evidence="4">Required for vesicular transport between the endoplasmic reticulum and the Golgi apparatus.</text>
</comment>
<reference evidence="6 7" key="1">
    <citation type="journal article" date="2024" name="J. Plant Pathol.">
        <title>Sequence and assembly of the genome of Seiridium unicorne, isolate CBS 538.82, causal agent of cypress canker disease.</title>
        <authorList>
            <person name="Scali E."/>
            <person name="Rocca G.D."/>
            <person name="Danti R."/>
            <person name="Garbelotto M."/>
            <person name="Barberini S."/>
            <person name="Baroncelli R."/>
            <person name="Emiliani G."/>
        </authorList>
    </citation>
    <scope>NUCLEOTIDE SEQUENCE [LARGE SCALE GENOMIC DNA]</scope>
    <source>
        <strain evidence="6 7">BM-138-508</strain>
    </source>
</reference>
<dbReference type="InterPro" id="IPR000744">
    <property type="entry name" value="NSF_attach"/>
</dbReference>
<dbReference type="CDD" id="cd15832">
    <property type="entry name" value="SNAP"/>
    <property type="match status" value="1"/>
</dbReference>
<comment type="similarity">
    <text evidence="1 4">Belongs to the SNAP family.</text>
</comment>
<evidence type="ECO:0000256" key="1">
    <source>
        <dbReference type="ARBA" id="ARBA00010050"/>
    </source>
</evidence>
<name>A0ABR2UW45_9PEZI</name>
<keyword evidence="7" id="KW-1185">Reference proteome</keyword>
<proteinExistence type="inferred from homology"/>
<evidence type="ECO:0000313" key="6">
    <source>
        <dbReference type="EMBL" id="KAK9418611.1"/>
    </source>
</evidence>